<keyword evidence="4" id="KW-1185">Reference proteome</keyword>
<proteinExistence type="predicted"/>
<dbReference type="InterPro" id="IPR052563">
    <property type="entry name" value="FliK"/>
</dbReference>
<comment type="caution">
    <text evidence="3">The sequence shown here is derived from an EMBL/GenBank/DDBJ whole genome shotgun (WGS) entry which is preliminary data.</text>
</comment>
<dbReference type="InterPro" id="IPR021136">
    <property type="entry name" value="Flagellar_hook_control-like_C"/>
</dbReference>
<dbReference type="Gene3D" id="3.30.750.140">
    <property type="match status" value="1"/>
</dbReference>
<dbReference type="PANTHER" id="PTHR37533">
    <property type="entry name" value="FLAGELLAR HOOK-LENGTH CONTROL PROTEIN"/>
    <property type="match status" value="1"/>
</dbReference>
<feature type="compositionally biased region" description="Polar residues" evidence="1">
    <location>
        <begin position="1"/>
        <end position="17"/>
    </location>
</feature>
<feature type="domain" description="Flagellar hook-length control protein-like C-terminal" evidence="2">
    <location>
        <begin position="232"/>
        <end position="311"/>
    </location>
</feature>
<feature type="region of interest" description="Disordered" evidence="1">
    <location>
        <begin position="1"/>
        <end position="23"/>
    </location>
</feature>
<dbReference type="PANTHER" id="PTHR37533:SF2">
    <property type="entry name" value="FLAGELLAR HOOK-LENGTH CONTROL PROTEIN"/>
    <property type="match status" value="1"/>
</dbReference>
<dbReference type="Pfam" id="PF02120">
    <property type="entry name" value="Flg_hook"/>
    <property type="match status" value="1"/>
</dbReference>
<sequence length="350" mass="37103">MVVSSTIQPASNTSKSAGSPLDNIKPAKGFDALSTEDADVPFSEQNPLLGALSLPTEHSEGSAVTPHLNLNGVVGEQAESHATANVAVMHSLVHEKSPSGLGSSPTMALGTTLSDAVRKDSPQTLPVHRGINTSLLSATASPLAEHSLPQPATPTPPSKTADVQSLILNMQPSAISGLPVTADLSLSVSTATAPNISPPATSTVQTSAEWAPIRVDTQAGKWGEQMMQVLQDRVTLQANQNLQEARIRLDPPDLGKLDVIVRVEGDRLNVQLNASAVATREALVQVSERLRAELQSEHFVHVDVNVGSEQHERKNQEPDESPTGIFSSREVGGDNETHYFASEHWLNVHA</sequence>
<dbReference type="EMBL" id="JAJUBB010000007">
    <property type="protein sequence ID" value="MDD1781872.1"/>
    <property type="molecule type" value="Genomic_DNA"/>
</dbReference>
<dbReference type="Proteomes" id="UP001149821">
    <property type="component" value="Unassembled WGS sequence"/>
</dbReference>
<dbReference type="RefSeq" id="WP_274142408.1">
    <property type="nucleotide sequence ID" value="NZ_JAJUBB010000007.1"/>
</dbReference>
<reference evidence="3" key="1">
    <citation type="submission" date="2021-12" db="EMBL/GenBank/DDBJ databases">
        <title>Enterovibrio ZSDZ35 sp. nov. and Enterovibrio ZSDZ42 sp. nov., isolated from coastal seawater in Qingdao.</title>
        <authorList>
            <person name="Zhang P."/>
        </authorList>
    </citation>
    <scope>NUCLEOTIDE SEQUENCE</scope>
    <source>
        <strain evidence="3">ZSDZ35</strain>
    </source>
</reference>
<accession>A0ABT5QLL7</accession>
<evidence type="ECO:0000259" key="2">
    <source>
        <dbReference type="Pfam" id="PF02120"/>
    </source>
</evidence>
<protein>
    <submittedName>
        <fullName evidence="3">Flagellar hook-length control protein FliK</fullName>
    </submittedName>
</protein>
<evidence type="ECO:0000313" key="4">
    <source>
        <dbReference type="Proteomes" id="UP001149821"/>
    </source>
</evidence>
<gene>
    <name evidence="3" type="ORF">LRP49_11870</name>
</gene>
<organism evidence="3 4">
    <name type="scientific">Enterovibrio qingdaonensis</name>
    <dbReference type="NCBI Taxonomy" id="2899818"/>
    <lineage>
        <taxon>Bacteria</taxon>
        <taxon>Pseudomonadati</taxon>
        <taxon>Pseudomonadota</taxon>
        <taxon>Gammaproteobacteria</taxon>
        <taxon>Vibrionales</taxon>
        <taxon>Vibrionaceae</taxon>
        <taxon>Enterovibrio</taxon>
    </lineage>
</organism>
<feature type="region of interest" description="Disordered" evidence="1">
    <location>
        <begin position="306"/>
        <end position="333"/>
    </location>
</feature>
<evidence type="ECO:0000313" key="3">
    <source>
        <dbReference type="EMBL" id="MDD1781872.1"/>
    </source>
</evidence>
<evidence type="ECO:0000256" key="1">
    <source>
        <dbReference type="SAM" id="MobiDB-lite"/>
    </source>
</evidence>
<keyword evidence="3" id="KW-0966">Cell projection</keyword>
<dbReference type="InterPro" id="IPR038610">
    <property type="entry name" value="FliK-like_C_sf"/>
</dbReference>
<keyword evidence="3" id="KW-0282">Flagellum</keyword>
<dbReference type="CDD" id="cd17470">
    <property type="entry name" value="T3SS_Flik_C"/>
    <property type="match status" value="1"/>
</dbReference>
<keyword evidence="3" id="KW-0969">Cilium</keyword>
<name>A0ABT5QLL7_9GAMM</name>